<dbReference type="Proteomes" id="UP000659172">
    <property type="component" value="Unassembled WGS sequence"/>
</dbReference>
<organism evidence="1 2">
    <name type="scientific">Mycoplana rhizolycopersici</name>
    <dbReference type="NCBI Taxonomy" id="2746702"/>
    <lineage>
        <taxon>Bacteria</taxon>
        <taxon>Pseudomonadati</taxon>
        <taxon>Pseudomonadota</taxon>
        <taxon>Alphaproteobacteria</taxon>
        <taxon>Hyphomicrobiales</taxon>
        <taxon>Rhizobiaceae</taxon>
        <taxon>Mycoplana</taxon>
    </lineage>
</organism>
<gene>
    <name evidence="1" type="ORF">HV823_21955</name>
</gene>
<keyword evidence="2" id="KW-1185">Reference proteome</keyword>
<evidence type="ECO:0000313" key="2">
    <source>
        <dbReference type="Proteomes" id="UP000659172"/>
    </source>
</evidence>
<evidence type="ECO:0000313" key="1">
    <source>
        <dbReference type="EMBL" id="NVP57912.1"/>
    </source>
</evidence>
<reference evidence="1 2" key="1">
    <citation type="submission" date="2020-06" db="EMBL/GenBank/DDBJ databases">
        <title>Rhizobium sp.nov. isolated from the tomato plant.</title>
        <authorList>
            <person name="Thin K.K."/>
            <person name="Zhang X."/>
            <person name="He S."/>
        </authorList>
    </citation>
    <scope>NUCLEOTIDE SEQUENCE [LARGE SCALE GENOMIC DNA]</scope>
    <source>
        <strain evidence="1 2">DBTS2</strain>
    </source>
</reference>
<sequence>MTTIEGKEAVEKCFSTRNCGLLEPLAELLPPRRRAVAGCRIKSGMTEERETGRRAGSVVQVRVLLRNYRLGLPASRYVLTLRDFSPGSS</sequence>
<dbReference type="EMBL" id="JABXYK010000018">
    <property type="protein sequence ID" value="NVP57912.1"/>
    <property type="molecule type" value="Genomic_DNA"/>
</dbReference>
<comment type="caution">
    <text evidence="1">The sequence shown here is derived from an EMBL/GenBank/DDBJ whole genome shotgun (WGS) entry which is preliminary data.</text>
</comment>
<proteinExistence type="predicted"/>
<name>A0ABX2QJE4_9HYPH</name>
<dbReference type="RefSeq" id="WP_176951836.1">
    <property type="nucleotide sequence ID" value="NZ_JABXYK010000018.1"/>
</dbReference>
<protein>
    <submittedName>
        <fullName evidence="1">Uncharacterized protein</fullName>
    </submittedName>
</protein>
<accession>A0ABX2QJE4</accession>